<sequence length="171" mass="18298">MAARAARTMMTSACAAIALGFSAAPANADEPTLPAAPKKVYSIEKIGKLMTNVHDGTRLLASCQADKGGTCTISRTFSVTRTIGVALGVSRSFVSGELNMSSARTVEVRAACTSRAFTSNNQIYKAYPSGTRQWYKVVEKYYVGGKLKRTTKSVPLQAFNPQGVSCLMRTK</sequence>
<protein>
    <submittedName>
        <fullName evidence="2">Membrane protein</fullName>
    </submittedName>
</protein>
<feature type="signal peptide" evidence="1">
    <location>
        <begin position="1"/>
        <end position="28"/>
    </location>
</feature>
<keyword evidence="1" id="KW-0732">Signal</keyword>
<gene>
    <name evidence="2" type="ORF">HD597_003668</name>
</gene>
<reference evidence="2" key="1">
    <citation type="submission" date="2022-06" db="EMBL/GenBank/DDBJ databases">
        <title>Sequencing the genomes of 1000 actinobacteria strains.</title>
        <authorList>
            <person name="Klenk H.-P."/>
        </authorList>
    </citation>
    <scope>NUCLEOTIDE SEQUENCE</scope>
    <source>
        <strain evidence="2">DSM 46694</strain>
    </source>
</reference>
<feature type="chain" id="PRO_5040853600" evidence="1">
    <location>
        <begin position="29"/>
        <end position="171"/>
    </location>
</feature>
<dbReference type="EMBL" id="JAMZEB010000002">
    <property type="protein sequence ID" value="MCP2356648.1"/>
    <property type="molecule type" value="Genomic_DNA"/>
</dbReference>
<dbReference type="AlphaFoldDB" id="A0A9X2K173"/>
<comment type="caution">
    <text evidence="2">The sequence shown here is derived from an EMBL/GenBank/DDBJ whole genome shotgun (WGS) entry which is preliminary data.</text>
</comment>
<proteinExistence type="predicted"/>
<dbReference type="RefSeq" id="WP_253743692.1">
    <property type="nucleotide sequence ID" value="NZ_BAABKA010000100.1"/>
</dbReference>
<name>A0A9X2K173_9ACTN</name>
<dbReference type="Proteomes" id="UP001139648">
    <property type="component" value="Unassembled WGS sequence"/>
</dbReference>
<evidence type="ECO:0000313" key="3">
    <source>
        <dbReference type="Proteomes" id="UP001139648"/>
    </source>
</evidence>
<evidence type="ECO:0000256" key="1">
    <source>
        <dbReference type="SAM" id="SignalP"/>
    </source>
</evidence>
<accession>A0A9X2K173</accession>
<keyword evidence="3" id="KW-1185">Reference proteome</keyword>
<evidence type="ECO:0000313" key="2">
    <source>
        <dbReference type="EMBL" id="MCP2356648.1"/>
    </source>
</evidence>
<organism evidence="2 3">
    <name type="scientific">Nonomuraea thailandensis</name>
    <dbReference type="NCBI Taxonomy" id="1188745"/>
    <lineage>
        <taxon>Bacteria</taxon>
        <taxon>Bacillati</taxon>
        <taxon>Actinomycetota</taxon>
        <taxon>Actinomycetes</taxon>
        <taxon>Streptosporangiales</taxon>
        <taxon>Streptosporangiaceae</taxon>
        <taxon>Nonomuraea</taxon>
    </lineage>
</organism>